<dbReference type="InterPro" id="IPR001107">
    <property type="entry name" value="Band_7"/>
</dbReference>
<dbReference type="InterPro" id="IPR036013">
    <property type="entry name" value="Band_7/SPFH_dom_sf"/>
</dbReference>
<dbReference type="GO" id="GO:0016020">
    <property type="term" value="C:membrane"/>
    <property type="evidence" value="ECO:0007669"/>
    <property type="project" value="InterPro"/>
</dbReference>
<dbReference type="SUPFAM" id="SSF117892">
    <property type="entry name" value="Band 7/SPFH domain"/>
    <property type="match status" value="1"/>
</dbReference>
<keyword evidence="2" id="KW-0812">Transmembrane</keyword>
<evidence type="ECO:0000313" key="4">
    <source>
        <dbReference type="EMBL" id="WJJ55344.1"/>
    </source>
</evidence>
<name>A0AAT9V7N5_9CAUD</name>
<gene>
    <name evidence="4" type="ORF">QB910_000100</name>
</gene>
<protein>
    <recommendedName>
        <fullName evidence="3">Band 7 domain-containing protein</fullName>
    </recommendedName>
</protein>
<keyword evidence="2" id="KW-1133">Transmembrane helix</keyword>
<dbReference type="Gene3D" id="3.30.479.30">
    <property type="entry name" value="Band 7 domain"/>
    <property type="match status" value="1"/>
</dbReference>
<organism evidence="4">
    <name type="scientific">Alicyclobacillus phage KKP_3916</name>
    <dbReference type="NCBI Taxonomy" id="3040651"/>
    <lineage>
        <taxon>Viruses</taxon>
        <taxon>Duplodnaviria</taxon>
        <taxon>Heunggongvirae</taxon>
        <taxon>Uroviricota</taxon>
        <taxon>Caudoviricetes</taxon>
    </lineage>
</organism>
<evidence type="ECO:0000256" key="2">
    <source>
        <dbReference type="SAM" id="Phobius"/>
    </source>
</evidence>
<dbReference type="PANTHER" id="PTHR23222">
    <property type="entry name" value="PROHIBITIN"/>
    <property type="match status" value="1"/>
</dbReference>
<reference evidence="4" key="1">
    <citation type="submission" date="2023-04" db="EMBL/GenBank/DDBJ databases">
        <title>Characterization and genome study of newly isolated Alicyclobacillus-specific phaga.</title>
        <authorList>
            <person name="Shymialevich D."/>
            <person name="Wojcicki M."/>
            <person name="Srednicka P."/>
            <person name="Swider O."/>
        </authorList>
    </citation>
    <scope>NUCLEOTIDE SEQUENCE</scope>
</reference>
<dbReference type="EMBL" id="OQ846916">
    <property type="protein sequence ID" value="WJJ55344.1"/>
    <property type="molecule type" value="Genomic_DNA"/>
</dbReference>
<feature type="domain" description="Band 7" evidence="3">
    <location>
        <begin position="36"/>
        <end position="210"/>
    </location>
</feature>
<accession>A0AAT9V7N5</accession>
<feature type="transmembrane region" description="Helical" evidence="2">
    <location>
        <begin position="12"/>
        <end position="30"/>
    </location>
</feature>
<evidence type="ECO:0000259" key="3">
    <source>
        <dbReference type="Pfam" id="PF01145"/>
    </source>
</evidence>
<keyword evidence="2" id="KW-0472">Membrane</keyword>
<evidence type="ECO:0000256" key="1">
    <source>
        <dbReference type="SAM" id="Coils"/>
    </source>
</evidence>
<proteinExistence type="predicted"/>
<sequence length="282" mass="30388">MISNMGKTTKWTVGAIASAVAIIVGAILVGQGETHVGLGHVGMVKHPDGTVTEVGQGWHWTGIQNSVEKYPTYTQGSKYNMIVGTADSQKMPVTLDINWKLNTKDAVTLYESVGGQPLDYVQKNIVDQKVQGIVNQVTHQYNWDALLGKNMPNATKQIQKQLSVALAENGIVLESVYFGEVSAPAGMASAQQQTAQAELGKEKAEAQQEQVKIENQTKYLQAKNDLAIKKLEAQANQKVAASLTPELIQQEWIQAWQATGGKVPATIAGNNTGSMFTLPTGK</sequence>
<dbReference type="InterPro" id="IPR000163">
    <property type="entry name" value="Prohibitin"/>
</dbReference>
<dbReference type="PANTHER" id="PTHR23222:SF0">
    <property type="entry name" value="PROHIBITIN 1"/>
    <property type="match status" value="1"/>
</dbReference>
<dbReference type="Pfam" id="PF01145">
    <property type="entry name" value="Band_7"/>
    <property type="match status" value="1"/>
</dbReference>
<feature type="coiled-coil region" evidence="1">
    <location>
        <begin position="187"/>
        <end position="216"/>
    </location>
</feature>
<keyword evidence="1" id="KW-0175">Coiled coil</keyword>